<evidence type="ECO:0000256" key="3">
    <source>
        <dbReference type="ARBA" id="ARBA00012438"/>
    </source>
</evidence>
<dbReference type="InterPro" id="IPR008207">
    <property type="entry name" value="Sig_transdc_His_kin_Hpt_dom"/>
</dbReference>
<comment type="subcellular location">
    <subcellularLocation>
        <location evidence="2">Membrane</location>
        <topology evidence="2">Multi-pass membrane protein</topology>
    </subcellularLocation>
</comment>
<keyword evidence="6" id="KW-0902">Two-component regulatory system</keyword>
<comment type="catalytic activity">
    <reaction evidence="1">
        <text>ATP + protein L-histidine = ADP + protein N-phospho-L-histidine.</text>
        <dbReference type="EC" id="2.7.13.3"/>
    </reaction>
</comment>
<dbReference type="Pfam" id="PF01627">
    <property type="entry name" value="Hpt"/>
    <property type="match status" value="1"/>
</dbReference>
<evidence type="ECO:0000313" key="11">
    <source>
        <dbReference type="EMBL" id="OWW22418.1"/>
    </source>
</evidence>
<keyword evidence="8" id="KW-0597">Phosphoprotein</keyword>
<evidence type="ECO:0000256" key="8">
    <source>
        <dbReference type="PROSITE-ProRule" id="PRU00110"/>
    </source>
</evidence>
<dbReference type="SUPFAM" id="SSF47226">
    <property type="entry name" value="Histidine-containing phosphotransfer domain, HPT domain"/>
    <property type="match status" value="1"/>
</dbReference>
<dbReference type="GO" id="GO:0000155">
    <property type="term" value="F:phosphorelay sensor kinase activity"/>
    <property type="evidence" value="ECO:0007669"/>
    <property type="project" value="UniProtKB-ARBA"/>
</dbReference>
<evidence type="ECO:0000256" key="4">
    <source>
        <dbReference type="ARBA" id="ARBA00022692"/>
    </source>
</evidence>
<dbReference type="Pfam" id="PF13675">
    <property type="entry name" value="PilJ"/>
    <property type="match status" value="1"/>
</dbReference>
<dbReference type="AlphaFoldDB" id="A0A254TRR7"/>
<dbReference type="PRINTS" id="PR00344">
    <property type="entry name" value="BCTRLSENSOR"/>
</dbReference>
<dbReference type="PROSITE" id="PS50894">
    <property type="entry name" value="HPT"/>
    <property type="match status" value="1"/>
</dbReference>
<name>A0A254TRR7_9BURK</name>
<keyword evidence="12" id="KW-1185">Reference proteome</keyword>
<evidence type="ECO:0000256" key="5">
    <source>
        <dbReference type="ARBA" id="ARBA00022989"/>
    </source>
</evidence>
<sequence>MQAESSSRFAGKYREIILAVACFLVFDLAVLVLNFYISFQISEDALSINLAGRQRMLSQRMAKALLVIETDVERGATGAQARTELGRTVELFDTTLKAFQSGGTATGGDDKPVRLARVDSPEGRNVLAQANELWLPYRQKLVPLLAPGAFTPLQLAEASEKARDTNLKLLALMNALTSQLEQTANAKADTLRMVQTGGILLALMNFAFILFKFIRRLRDNDRKIEAAQKETADILGTVTEGLFLLDSTMHIGSQYSASLQRILGRPVAPGTDFRNLLGDLVKESTFDLAIDYIELLFGDRVKESLIGDLNPLTAVEFTFTNPEGMPVRRVLSMQFNRVRDNGKVSHLLVTVFDITAQVELENALADAKEKAKAEIEIMLDLLKVNPATLEQFLKNAEAALLDINAHLRAASSENNHRRMVGTIFRKIHALKGEAAVLELHLFENLAQQFESQLAELRDKGMVSGDDLLSLPFPVEEFLQKISMVRDLIARLSDYHSAFNVAADDGFASNLATLAERIAADHGKQVKIETDLDLMRSLPQRTRVELQDIAVQLLRNAVAHGIETAGERHERAKPAAGSIYIGLKPTESGEYALTLRDDGRGLSPQHIRDALLKSGRYNEAQLAELDDRQIVMKIFEAGVSTATQVTRDSGHGVGMDVVKNKVAQLGARIRISSRVDAFTQFSIHFAA</sequence>
<dbReference type="SUPFAM" id="SSF55874">
    <property type="entry name" value="ATPase domain of HSP90 chaperone/DNA topoisomerase II/histidine kinase"/>
    <property type="match status" value="1"/>
</dbReference>
<dbReference type="OrthoDB" id="9803176at2"/>
<dbReference type="InterPro" id="IPR004358">
    <property type="entry name" value="Sig_transdc_His_kin-like_C"/>
</dbReference>
<evidence type="ECO:0000256" key="6">
    <source>
        <dbReference type="ARBA" id="ARBA00023012"/>
    </source>
</evidence>
<dbReference type="CDD" id="cd00088">
    <property type="entry name" value="HPT"/>
    <property type="match status" value="1"/>
</dbReference>
<feature type="transmembrane region" description="Helical" evidence="9">
    <location>
        <begin position="16"/>
        <end position="37"/>
    </location>
</feature>
<comment type="caution">
    <text evidence="11">The sequence shown here is derived from an EMBL/GenBank/DDBJ whole genome shotgun (WGS) entry which is preliminary data.</text>
</comment>
<proteinExistence type="predicted"/>
<evidence type="ECO:0000313" key="12">
    <source>
        <dbReference type="Proteomes" id="UP000197535"/>
    </source>
</evidence>
<dbReference type="EC" id="2.7.13.3" evidence="3"/>
<dbReference type="InterPro" id="IPR051315">
    <property type="entry name" value="Bact_Chemotaxis_CheA"/>
</dbReference>
<protein>
    <recommendedName>
        <fullName evidence="3">histidine kinase</fullName>
        <ecNumber evidence="3">2.7.13.3</ecNumber>
    </recommendedName>
</protein>
<dbReference type="RefSeq" id="WP_088709236.1">
    <property type="nucleotide sequence ID" value="NZ_LSTO01000001.1"/>
</dbReference>
<dbReference type="EMBL" id="LSTO01000001">
    <property type="protein sequence ID" value="OWW22418.1"/>
    <property type="molecule type" value="Genomic_DNA"/>
</dbReference>
<dbReference type="PANTHER" id="PTHR43395:SF10">
    <property type="entry name" value="CHEMOTAXIS PROTEIN CHEA"/>
    <property type="match status" value="1"/>
</dbReference>
<keyword evidence="4 9" id="KW-0812">Transmembrane</keyword>
<feature type="domain" description="HPt" evidence="10">
    <location>
        <begin position="381"/>
        <end position="485"/>
    </location>
</feature>
<dbReference type="Gene3D" id="3.30.450.20">
    <property type="entry name" value="PAS domain"/>
    <property type="match status" value="1"/>
</dbReference>
<dbReference type="PANTHER" id="PTHR43395">
    <property type="entry name" value="SENSOR HISTIDINE KINASE CHEA"/>
    <property type="match status" value="1"/>
</dbReference>
<dbReference type="SMART" id="SM00073">
    <property type="entry name" value="HPT"/>
    <property type="match status" value="1"/>
</dbReference>
<evidence type="ECO:0000256" key="7">
    <source>
        <dbReference type="ARBA" id="ARBA00023136"/>
    </source>
</evidence>
<dbReference type="Gene3D" id="3.30.565.10">
    <property type="entry name" value="Histidine kinase-like ATPase, C-terminal domain"/>
    <property type="match status" value="1"/>
</dbReference>
<dbReference type="Proteomes" id="UP000197535">
    <property type="component" value="Unassembled WGS sequence"/>
</dbReference>
<dbReference type="SMART" id="SM00387">
    <property type="entry name" value="HATPase_c"/>
    <property type="match status" value="1"/>
</dbReference>
<keyword evidence="7 9" id="KW-0472">Membrane</keyword>
<evidence type="ECO:0000256" key="2">
    <source>
        <dbReference type="ARBA" id="ARBA00004141"/>
    </source>
</evidence>
<dbReference type="InterPro" id="IPR036641">
    <property type="entry name" value="HPT_dom_sf"/>
</dbReference>
<dbReference type="Gene3D" id="1.20.120.160">
    <property type="entry name" value="HPT domain"/>
    <property type="match status" value="1"/>
</dbReference>
<evidence type="ECO:0000256" key="1">
    <source>
        <dbReference type="ARBA" id="ARBA00000085"/>
    </source>
</evidence>
<dbReference type="InterPro" id="IPR029095">
    <property type="entry name" value="NarX-like_N"/>
</dbReference>
<gene>
    <name evidence="11" type="ORF">AYR66_25900</name>
</gene>
<keyword evidence="5 9" id="KW-1133">Transmembrane helix</keyword>
<evidence type="ECO:0000259" key="10">
    <source>
        <dbReference type="PROSITE" id="PS50894"/>
    </source>
</evidence>
<dbReference type="Pfam" id="PF02518">
    <property type="entry name" value="HATPase_c"/>
    <property type="match status" value="1"/>
</dbReference>
<evidence type="ECO:0000256" key="9">
    <source>
        <dbReference type="SAM" id="Phobius"/>
    </source>
</evidence>
<feature type="modified residue" description="Phosphohistidine" evidence="8">
    <location>
        <position position="428"/>
    </location>
</feature>
<accession>A0A254TRR7</accession>
<organism evidence="11 12">
    <name type="scientific">Noviherbaspirillum denitrificans</name>
    <dbReference type="NCBI Taxonomy" id="1968433"/>
    <lineage>
        <taxon>Bacteria</taxon>
        <taxon>Pseudomonadati</taxon>
        <taxon>Pseudomonadota</taxon>
        <taxon>Betaproteobacteria</taxon>
        <taxon>Burkholderiales</taxon>
        <taxon>Oxalobacteraceae</taxon>
        <taxon>Noviherbaspirillum</taxon>
    </lineage>
</organism>
<feature type="transmembrane region" description="Helical" evidence="9">
    <location>
        <begin position="193"/>
        <end position="214"/>
    </location>
</feature>
<dbReference type="InterPro" id="IPR036890">
    <property type="entry name" value="HATPase_C_sf"/>
</dbReference>
<dbReference type="InterPro" id="IPR003594">
    <property type="entry name" value="HATPase_dom"/>
</dbReference>
<dbReference type="GO" id="GO:0016020">
    <property type="term" value="C:membrane"/>
    <property type="evidence" value="ECO:0007669"/>
    <property type="project" value="UniProtKB-SubCell"/>
</dbReference>
<reference evidence="11 12" key="1">
    <citation type="submission" date="2016-02" db="EMBL/GenBank/DDBJ databases">
        <authorList>
            <person name="Wen L."/>
            <person name="He K."/>
            <person name="Yang H."/>
        </authorList>
    </citation>
    <scope>NUCLEOTIDE SEQUENCE [LARGE SCALE GENOMIC DNA]</scope>
    <source>
        <strain evidence="11 12">TSA40</strain>
    </source>
</reference>